<feature type="region of interest" description="Disordered" evidence="5">
    <location>
        <begin position="1"/>
        <end position="21"/>
    </location>
</feature>
<keyword evidence="3" id="KW-0804">Transcription</keyword>
<dbReference type="SUPFAM" id="SSF57701">
    <property type="entry name" value="Zn2/Cys6 DNA-binding domain"/>
    <property type="match status" value="1"/>
</dbReference>
<dbReference type="GO" id="GO:0000981">
    <property type="term" value="F:DNA-binding transcription factor activity, RNA polymerase II-specific"/>
    <property type="evidence" value="ECO:0007669"/>
    <property type="project" value="InterPro"/>
</dbReference>
<gene>
    <name evidence="6" type="ORF">CA14_003204</name>
</gene>
<dbReference type="EMBL" id="QQZZ01000144">
    <property type="protein sequence ID" value="RMZ39275.1"/>
    <property type="molecule type" value="Genomic_DNA"/>
</dbReference>
<evidence type="ECO:0000256" key="2">
    <source>
        <dbReference type="ARBA" id="ARBA00023125"/>
    </source>
</evidence>
<evidence type="ECO:0000256" key="4">
    <source>
        <dbReference type="ARBA" id="ARBA00023242"/>
    </source>
</evidence>
<name>A0AB74BYA0_ASPFL</name>
<evidence type="ECO:0000313" key="6">
    <source>
        <dbReference type="EMBL" id="RMZ39275.1"/>
    </source>
</evidence>
<evidence type="ECO:0000313" key="7">
    <source>
        <dbReference type="Proteomes" id="UP000275480"/>
    </source>
</evidence>
<evidence type="ECO:0008006" key="8">
    <source>
        <dbReference type="Google" id="ProtNLM"/>
    </source>
</evidence>
<dbReference type="Proteomes" id="UP000275480">
    <property type="component" value="Unassembled WGS sequence"/>
</dbReference>
<organism evidence="6 7">
    <name type="scientific">Aspergillus flavus</name>
    <dbReference type="NCBI Taxonomy" id="5059"/>
    <lineage>
        <taxon>Eukaryota</taxon>
        <taxon>Fungi</taxon>
        <taxon>Dikarya</taxon>
        <taxon>Ascomycota</taxon>
        <taxon>Pezizomycotina</taxon>
        <taxon>Eurotiomycetes</taxon>
        <taxon>Eurotiomycetidae</taxon>
        <taxon>Eurotiales</taxon>
        <taxon>Aspergillaceae</taxon>
        <taxon>Aspergillus</taxon>
        <taxon>Aspergillus subgen. Circumdati</taxon>
    </lineage>
</organism>
<keyword evidence="2" id="KW-0238">DNA-binding</keyword>
<comment type="caution">
    <text evidence="6">The sequence shown here is derived from an EMBL/GenBank/DDBJ whole genome shotgun (WGS) entry which is preliminary data.</text>
</comment>
<sequence>MASVEAPVPRQRRAQRKRSKTGCRTCRARHIKCDESPVLYAKTAPRLVAYAKDMTCAGCRISEPLYVCPTLQTVSVGS</sequence>
<evidence type="ECO:0000256" key="3">
    <source>
        <dbReference type="ARBA" id="ARBA00023163"/>
    </source>
</evidence>
<dbReference type="InterPro" id="IPR036864">
    <property type="entry name" value="Zn2-C6_fun-type_DNA-bd_sf"/>
</dbReference>
<accession>A0AB74BYA0</accession>
<keyword evidence="1" id="KW-0805">Transcription regulation</keyword>
<evidence type="ECO:0000256" key="1">
    <source>
        <dbReference type="ARBA" id="ARBA00023015"/>
    </source>
</evidence>
<dbReference type="AlphaFoldDB" id="A0AB74BYA0"/>
<evidence type="ECO:0000256" key="5">
    <source>
        <dbReference type="SAM" id="MobiDB-lite"/>
    </source>
</evidence>
<feature type="compositionally biased region" description="Basic residues" evidence="5">
    <location>
        <begin position="10"/>
        <end position="21"/>
    </location>
</feature>
<proteinExistence type="predicted"/>
<keyword evidence="4" id="KW-0539">Nucleus</keyword>
<reference evidence="6 7" key="1">
    <citation type="submission" date="2018-07" db="EMBL/GenBank/DDBJ databases">
        <title>Identification of spontaneous genetic mutation associated with occurrence of a yellow conidial color mutant of Aspergillus flavus.</title>
        <authorList>
            <person name="Chang P.-K."/>
            <person name="Mack B.M."/>
            <person name="Scharfenstein L."/>
            <person name="Gilbert M.K."/>
        </authorList>
    </citation>
    <scope>NUCLEOTIDE SEQUENCE [LARGE SCALE GENOMIC DNA]</scope>
    <source>
        <strain evidence="6 7">CA14</strain>
    </source>
</reference>
<dbReference type="GO" id="GO:0003677">
    <property type="term" value="F:DNA binding"/>
    <property type="evidence" value="ECO:0007669"/>
    <property type="project" value="UniProtKB-KW"/>
</dbReference>
<dbReference type="GO" id="GO:0008270">
    <property type="term" value="F:zinc ion binding"/>
    <property type="evidence" value="ECO:0007669"/>
    <property type="project" value="InterPro"/>
</dbReference>
<protein>
    <recommendedName>
        <fullName evidence="8">Zn(2)-C6 fungal-type domain-containing protein</fullName>
    </recommendedName>
</protein>